<proteinExistence type="predicted"/>
<accession>A0A9D4L7E5</accession>
<evidence type="ECO:0000256" key="1">
    <source>
        <dbReference type="SAM" id="SignalP"/>
    </source>
</evidence>
<dbReference type="Proteomes" id="UP000828390">
    <property type="component" value="Unassembled WGS sequence"/>
</dbReference>
<keyword evidence="1" id="KW-0732">Signal</keyword>
<feature type="signal peptide" evidence="1">
    <location>
        <begin position="1"/>
        <end position="18"/>
    </location>
</feature>
<reference evidence="2" key="1">
    <citation type="journal article" date="2019" name="bioRxiv">
        <title>The Genome of the Zebra Mussel, Dreissena polymorpha: A Resource for Invasive Species Research.</title>
        <authorList>
            <person name="McCartney M.A."/>
            <person name="Auch B."/>
            <person name="Kono T."/>
            <person name="Mallez S."/>
            <person name="Zhang Y."/>
            <person name="Obille A."/>
            <person name="Becker A."/>
            <person name="Abrahante J.E."/>
            <person name="Garbe J."/>
            <person name="Badalamenti J.P."/>
            <person name="Herman A."/>
            <person name="Mangelson H."/>
            <person name="Liachko I."/>
            <person name="Sullivan S."/>
            <person name="Sone E.D."/>
            <person name="Koren S."/>
            <person name="Silverstein K.A.T."/>
            <person name="Beckman K.B."/>
            <person name="Gohl D.M."/>
        </authorList>
    </citation>
    <scope>NUCLEOTIDE SEQUENCE</scope>
    <source>
        <strain evidence="2">Duluth1</strain>
        <tissue evidence="2">Whole animal</tissue>
    </source>
</reference>
<comment type="caution">
    <text evidence="2">The sequence shown here is derived from an EMBL/GenBank/DDBJ whole genome shotgun (WGS) entry which is preliminary data.</text>
</comment>
<gene>
    <name evidence="2" type="ORF">DPMN_094424</name>
</gene>
<sequence length="55" mass="6717">MYCHLILWKYLTSWITSWYDVITTWNEASSVCRHFESQNLRSTRRSWVLPQYGTT</sequence>
<organism evidence="2 3">
    <name type="scientific">Dreissena polymorpha</name>
    <name type="common">Zebra mussel</name>
    <name type="synonym">Mytilus polymorpha</name>
    <dbReference type="NCBI Taxonomy" id="45954"/>
    <lineage>
        <taxon>Eukaryota</taxon>
        <taxon>Metazoa</taxon>
        <taxon>Spiralia</taxon>
        <taxon>Lophotrochozoa</taxon>
        <taxon>Mollusca</taxon>
        <taxon>Bivalvia</taxon>
        <taxon>Autobranchia</taxon>
        <taxon>Heteroconchia</taxon>
        <taxon>Euheterodonta</taxon>
        <taxon>Imparidentia</taxon>
        <taxon>Neoheterodontei</taxon>
        <taxon>Myida</taxon>
        <taxon>Dreissenoidea</taxon>
        <taxon>Dreissenidae</taxon>
        <taxon>Dreissena</taxon>
    </lineage>
</organism>
<keyword evidence="3" id="KW-1185">Reference proteome</keyword>
<evidence type="ECO:0000313" key="2">
    <source>
        <dbReference type="EMBL" id="KAH3851937.1"/>
    </source>
</evidence>
<dbReference type="AlphaFoldDB" id="A0A9D4L7E5"/>
<dbReference type="EMBL" id="JAIWYP010000003">
    <property type="protein sequence ID" value="KAH3851937.1"/>
    <property type="molecule type" value="Genomic_DNA"/>
</dbReference>
<protein>
    <submittedName>
        <fullName evidence="2">Uncharacterized protein</fullName>
    </submittedName>
</protein>
<feature type="chain" id="PRO_5038975157" evidence="1">
    <location>
        <begin position="19"/>
        <end position="55"/>
    </location>
</feature>
<reference evidence="2" key="2">
    <citation type="submission" date="2020-11" db="EMBL/GenBank/DDBJ databases">
        <authorList>
            <person name="McCartney M.A."/>
            <person name="Auch B."/>
            <person name="Kono T."/>
            <person name="Mallez S."/>
            <person name="Becker A."/>
            <person name="Gohl D.M."/>
            <person name="Silverstein K.A.T."/>
            <person name="Koren S."/>
            <person name="Bechman K.B."/>
            <person name="Herman A."/>
            <person name="Abrahante J.E."/>
            <person name="Garbe J."/>
        </authorList>
    </citation>
    <scope>NUCLEOTIDE SEQUENCE</scope>
    <source>
        <strain evidence="2">Duluth1</strain>
        <tissue evidence="2">Whole animal</tissue>
    </source>
</reference>
<name>A0A9D4L7E5_DREPO</name>
<evidence type="ECO:0000313" key="3">
    <source>
        <dbReference type="Proteomes" id="UP000828390"/>
    </source>
</evidence>